<accession>A0ABT2LWY0</accession>
<feature type="transmembrane region" description="Helical" evidence="1">
    <location>
        <begin position="46"/>
        <end position="66"/>
    </location>
</feature>
<name>A0ABT2LWY0_9FIRM</name>
<gene>
    <name evidence="2" type="ORF">N5B56_01680</name>
</gene>
<dbReference type="EMBL" id="JAODBU010000002">
    <property type="protein sequence ID" value="MCT7397797.1"/>
    <property type="molecule type" value="Genomic_DNA"/>
</dbReference>
<comment type="caution">
    <text evidence="2">The sequence shown here is derived from an EMBL/GenBank/DDBJ whole genome shotgun (WGS) entry which is preliminary data.</text>
</comment>
<keyword evidence="1" id="KW-1133">Transmembrane helix</keyword>
<keyword evidence="1" id="KW-0472">Membrane</keyword>
<reference evidence="2" key="1">
    <citation type="submission" date="2022-09" db="EMBL/GenBank/DDBJ databases">
        <title>Eubacterium sp. LFL-14 isolated from human feces.</title>
        <authorList>
            <person name="Liu F."/>
        </authorList>
    </citation>
    <scope>NUCLEOTIDE SEQUENCE</scope>
    <source>
        <strain evidence="2">LFL-14</strain>
    </source>
</reference>
<feature type="transmembrane region" description="Helical" evidence="1">
    <location>
        <begin position="14"/>
        <end position="34"/>
    </location>
</feature>
<evidence type="ECO:0000256" key="1">
    <source>
        <dbReference type="SAM" id="Phobius"/>
    </source>
</evidence>
<sequence>MNNLELILEKIPCFIIGLPAVGILASVIGIFVCIKFKYTKGFIQCIEFAVIFFTIGMLLFIIQQFIKLNINDLYMRTLFFLFATIIVFYIFLTIICKKLEKIK</sequence>
<proteinExistence type="predicted"/>
<evidence type="ECO:0000313" key="2">
    <source>
        <dbReference type="EMBL" id="MCT7397797.1"/>
    </source>
</evidence>
<dbReference type="Proteomes" id="UP001431199">
    <property type="component" value="Unassembled WGS sequence"/>
</dbReference>
<feature type="transmembrane region" description="Helical" evidence="1">
    <location>
        <begin position="78"/>
        <end position="96"/>
    </location>
</feature>
<keyword evidence="3" id="KW-1185">Reference proteome</keyword>
<keyword evidence="1" id="KW-0812">Transmembrane</keyword>
<evidence type="ECO:0000313" key="3">
    <source>
        <dbReference type="Proteomes" id="UP001431199"/>
    </source>
</evidence>
<dbReference type="RefSeq" id="WP_260978233.1">
    <property type="nucleotide sequence ID" value="NZ_JAODBU010000002.1"/>
</dbReference>
<protein>
    <submittedName>
        <fullName evidence="2">Uncharacterized protein</fullName>
    </submittedName>
</protein>
<organism evidence="2 3">
    <name type="scientific">Eubacterium album</name>
    <dbReference type="NCBI Taxonomy" id="2978477"/>
    <lineage>
        <taxon>Bacteria</taxon>
        <taxon>Bacillati</taxon>
        <taxon>Bacillota</taxon>
        <taxon>Clostridia</taxon>
        <taxon>Eubacteriales</taxon>
        <taxon>Eubacteriaceae</taxon>
        <taxon>Eubacterium</taxon>
    </lineage>
</organism>